<organism evidence="2 3">
    <name type="scientific">Sphagnum troendelagicum</name>
    <dbReference type="NCBI Taxonomy" id="128251"/>
    <lineage>
        <taxon>Eukaryota</taxon>
        <taxon>Viridiplantae</taxon>
        <taxon>Streptophyta</taxon>
        <taxon>Embryophyta</taxon>
        <taxon>Bryophyta</taxon>
        <taxon>Sphagnophytina</taxon>
        <taxon>Sphagnopsida</taxon>
        <taxon>Sphagnales</taxon>
        <taxon>Sphagnaceae</taxon>
        <taxon>Sphagnum</taxon>
    </lineage>
</organism>
<dbReference type="EMBL" id="OZ019903">
    <property type="protein sequence ID" value="CAK9196599.1"/>
    <property type="molecule type" value="Genomic_DNA"/>
</dbReference>
<feature type="compositionally biased region" description="Basic and acidic residues" evidence="1">
    <location>
        <begin position="100"/>
        <end position="127"/>
    </location>
</feature>
<accession>A0ABP0TI08</accession>
<dbReference type="Proteomes" id="UP001497512">
    <property type="component" value="Chromosome 11"/>
</dbReference>
<name>A0ABP0TI08_9BRYO</name>
<evidence type="ECO:0000313" key="3">
    <source>
        <dbReference type="Proteomes" id="UP001497512"/>
    </source>
</evidence>
<feature type="compositionally biased region" description="Basic and acidic residues" evidence="1">
    <location>
        <begin position="1"/>
        <end position="12"/>
    </location>
</feature>
<gene>
    <name evidence="2" type="ORF">CSSPTR1EN2_LOCUS3554</name>
</gene>
<proteinExistence type="predicted"/>
<feature type="region of interest" description="Disordered" evidence="1">
    <location>
        <begin position="1"/>
        <end position="141"/>
    </location>
</feature>
<keyword evidence="3" id="KW-1185">Reference proteome</keyword>
<reference evidence="2" key="1">
    <citation type="submission" date="2024-02" db="EMBL/GenBank/DDBJ databases">
        <authorList>
            <consortium name="ELIXIR-Norway"/>
            <consortium name="Elixir Norway"/>
        </authorList>
    </citation>
    <scope>NUCLEOTIDE SEQUENCE</scope>
</reference>
<evidence type="ECO:0000256" key="1">
    <source>
        <dbReference type="SAM" id="MobiDB-lite"/>
    </source>
</evidence>
<sequence length="141" mass="15439">MDSQQTERRDGGCCDCASKQSTPAHLPRKMGSNARQSLRFRRVSWPLLARWRRPRSPLAGGGGRGQQRGPHGQTEAAKRADGRSQGQTGACQKGSEPGMEVDRNGQREEAPGTRADGKWEEKKKEGRVLGTQKWAKGTGLD</sequence>
<evidence type="ECO:0000313" key="2">
    <source>
        <dbReference type="EMBL" id="CAK9196599.1"/>
    </source>
</evidence>
<protein>
    <submittedName>
        <fullName evidence="2">Uncharacterized protein</fullName>
    </submittedName>
</protein>